<accession>A0A941W5J0</accession>
<organism evidence="1 2">
    <name type="scientific">Candidatus Scalindua arabica</name>
    <dbReference type="NCBI Taxonomy" id="1127984"/>
    <lineage>
        <taxon>Bacteria</taxon>
        <taxon>Pseudomonadati</taxon>
        <taxon>Planctomycetota</taxon>
        <taxon>Candidatus Brocadiia</taxon>
        <taxon>Candidatus Brocadiales</taxon>
        <taxon>Candidatus Scalinduaceae</taxon>
        <taxon>Candidatus Scalindua</taxon>
    </lineage>
</organism>
<dbReference type="AlphaFoldDB" id="A0A941W5J0"/>
<evidence type="ECO:0000313" key="1">
    <source>
        <dbReference type="EMBL" id="MBS1259683.1"/>
    </source>
</evidence>
<proteinExistence type="predicted"/>
<comment type="caution">
    <text evidence="1">The sequence shown here is derived from an EMBL/GenBank/DDBJ whole genome shotgun (WGS) entry which is preliminary data.</text>
</comment>
<name>A0A941W5J0_9BACT</name>
<reference evidence="1" key="1">
    <citation type="journal article" date="2021" name="ISME J.">
        <title>Fine-scale metabolic discontinuity in a stratified prokaryote microbiome of a Red Sea deep halocline.</title>
        <authorList>
            <person name="Michoud G."/>
            <person name="Ngugi D.K."/>
            <person name="Barozzi A."/>
            <person name="Merlino G."/>
            <person name="Calleja M.L."/>
            <person name="Delgado-Huertas A."/>
            <person name="Moran X.A.G."/>
            <person name="Daffonchio D."/>
        </authorList>
    </citation>
    <scope>NUCLEOTIDE SEQUENCE</scope>
    <source>
        <strain evidence="1">SuakinDeep_MAG55_1</strain>
    </source>
</reference>
<gene>
    <name evidence="1" type="ORF">MAG551_02758</name>
</gene>
<dbReference type="EMBL" id="JAANXD010000101">
    <property type="protein sequence ID" value="MBS1259683.1"/>
    <property type="molecule type" value="Genomic_DNA"/>
</dbReference>
<evidence type="ECO:0000313" key="2">
    <source>
        <dbReference type="Proteomes" id="UP000722750"/>
    </source>
</evidence>
<dbReference type="Proteomes" id="UP000722750">
    <property type="component" value="Unassembled WGS sequence"/>
</dbReference>
<protein>
    <submittedName>
        <fullName evidence="1">Uncharacterized protein</fullName>
    </submittedName>
</protein>
<sequence length="58" mass="6492">MLGKDITKQTVVDFLNNPFVKNKFPDSWGDPDAFCRCVPKINVGAARHPFADRIVMIG</sequence>